<name>A0ACB6QW32_9PLEO</name>
<dbReference type="EMBL" id="MU003505">
    <property type="protein sequence ID" value="KAF2471228.1"/>
    <property type="molecule type" value="Genomic_DNA"/>
</dbReference>
<reference evidence="1" key="1">
    <citation type="journal article" date="2020" name="Stud. Mycol.">
        <title>101 Dothideomycetes genomes: a test case for predicting lifestyles and emergence of pathogens.</title>
        <authorList>
            <person name="Haridas S."/>
            <person name="Albert R."/>
            <person name="Binder M."/>
            <person name="Bloem J."/>
            <person name="Labutti K."/>
            <person name="Salamov A."/>
            <person name="Andreopoulos B."/>
            <person name="Baker S."/>
            <person name="Barry K."/>
            <person name="Bills G."/>
            <person name="Bluhm B."/>
            <person name="Cannon C."/>
            <person name="Castanera R."/>
            <person name="Culley D."/>
            <person name="Daum C."/>
            <person name="Ezra D."/>
            <person name="Gonzalez J."/>
            <person name="Henrissat B."/>
            <person name="Kuo A."/>
            <person name="Liang C."/>
            <person name="Lipzen A."/>
            <person name="Lutzoni F."/>
            <person name="Magnuson J."/>
            <person name="Mondo S."/>
            <person name="Nolan M."/>
            <person name="Ohm R."/>
            <person name="Pangilinan J."/>
            <person name="Park H.-J."/>
            <person name="Ramirez L."/>
            <person name="Alfaro M."/>
            <person name="Sun H."/>
            <person name="Tritt A."/>
            <person name="Yoshinaga Y."/>
            <person name="Zwiers L.-H."/>
            <person name="Turgeon B."/>
            <person name="Goodwin S."/>
            <person name="Spatafora J."/>
            <person name="Crous P."/>
            <person name="Grigoriev I."/>
        </authorList>
    </citation>
    <scope>NUCLEOTIDE SEQUENCE</scope>
    <source>
        <strain evidence="1">ATCC 200398</strain>
    </source>
</reference>
<evidence type="ECO:0000313" key="1">
    <source>
        <dbReference type="EMBL" id="KAF2471228.1"/>
    </source>
</evidence>
<gene>
    <name evidence="1" type="ORF">BDR25DRAFT_354484</name>
</gene>
<sequence length="235" mass="26855">MSMHPALDNPQVFLEDQHLCMARNLIYNRMHQVRERFCGRLSFDLHQQTWQSIHMDIGVRTYPTFHDPQHILNKKLGKFVCVCAEDILDNGLRRCAVICAEVCLLSRPPLPLRQCKCRPIHNTELLVFISARSGPNTRIQGQISAELKVQHGSATHRFWQLVCAKPHAAFTCPFILCGWRLKLQPLMNAQKLLSTPQSAKAGTCQDKALDLCNTFLHLHNLNNLNPTLKVKNFSQ</sequence>
<keyword evidence="2" id="KW-1185">Reference proteome</keyword>
<accession>A0ACB6QW32</accession>
<evidence type="ECO:0000313" key="2">
    <source>
        <dbReference type="Proteomes" id="UP000799755"/>
    </source>
</evidence>
<protein>
    <submittedName>
        <fullName evidence="1">Uncharacterized protein</fullName>
    </submittedName>
</protein>
<comment type="caution">
    <text evidence="1">The sequence shown here is derived from an EMBL/GenBank/DDBJ whole genome shotgun (WGS) entry which is preliminary data.</text>
</comment>
<organism evidence="1 2">
    <name type="scientific">Lindgomyces ingoldianus</name>
    <dbReference type="NCBI Taxonomy" id="673940"/>
    <lineage>
        <taxon>Eukaryota</taxon>
        <taxon>Fungi</taxon>
        <taxon>Dikarya</taxon>
        <taxon>Ascomycota</taxon>
        <taxon>Pezizomycotina</taxon>
        <taxon>Dothideomycetes</taxon>
        <taxon>Pleosporomycetidae</taxon>
        <taxon>Pleosporales</taxon>
        <taxon>Lindgomycetaceae</taxon>
        <taxon>Lindgomyces</taxon>
    </lineage>
</organism>
<proteinExistence type="predicted"/>
<dbReference type="Proteomes" id="UP000799755">
    <property type="component" value="Unassembled WGS sequence"/>
</dbReference>